<dbReference type="PROSITE" id="PS00640">
    <property type="entry name" value="THIOL_PROTEASE_ASN"/>
    <property type="match status" value="1"/>
</dbReference>
<gene>
    <name evidence="5" type="ORF">DSTB1V02_LOCUS1748</name>
</gene>
<proteinExistence type="inferred from homology"/>
<keyword evidence="3" id="KW-0732">Signal</keyword>
<dbReference type="InterPro" id="IPR025661">
    <property type="entry name" value="Pept_asp_AS"/>
</dbReference>
<dbReference type="InterPro" id="IPR038765">
    <property type="entry name" value="Papain-like_cys_pep_sf"/>
</dbReference>
<dbReference type="SMART" id="SM00201">
    <property type="entry name" value="SO"/>
    <property type="match status" value="1"/>
</dbReference>
<keyword evidence="2" id="KW-1015">Disulfide bond</keyword>
<dbReference type="CDD" id="cd02620">
    <property type="entry name" value="Peptidase_C1A_CathepsinB"/>
    <property type="match status" value="1"/>
</dbReference>
<feature type="chain" id="PRO_5036209609" description="SMB domain-containing protein" evidence="3">
    <location>
        <begin position="21"/>
        <end position="452"/>
    </location>
</feature>
<comment type="similarity">
    <text evidence="1">Belongs to the peptidase C1 family.</text>
</comment>
<protein>
    <recommendedName>
        <fullName evidence="4">SMB domain-containing protein</fullName>
    </recommendedName>
</protein>
<feature type="signal peptide" evidence="3">
    <location>
        <begin position="1"/>
        <end position="20"/>
    </location>
</feature>
<evidence type="ECO:0000256" key="2">
    <source>
        <dbReference type="ARBA" id="ARBA00023157"/>
    </source>
</evidence>
<dbReference type="AlphaFoldDB" id="A0A7R9A3C4"/>
<dbReference type="EMBL" id="CAJPEV010000174">
    <property type="protein sequence ID" value="CAG0881819.1"/>
    <property type="molecule type" value="Genomic_DNA"/>
</dbReference>
<dbReference type="PANTHER" id="PTHR12411">
    <property type="entry name" value="CYSTEINE PROTEASE FAMILY C1-RELATED"/>
    <property type="match status" value="1"/>
</dbReference>
<organism evidence="5">
    <name type="scientific">Darwinula stevensoni</name>
    <dbReference type="NCBI Taxonomy" id="69355"/>
    <lineage>
        <taxon>Eukaryota</taxon>
        <taxon>Metazoa</taxon>
        <taxon>Ecdysozoa</taxon>
        <taxon>Arthropoda</taxon>
        <taxon>Crustacea</taxon>
        <taxon>Oligostraca</taxon>
        <taxon>Ostracoda</taxon>
        <taxon>Podocopa</taxon>
        <taxon>Podocopida</taxon>
        <taxon>Darwinulocopina</taxon>
        <taxon>Darwinuloidea</taxon>
        <taxon>Darwinulidae</taxon>
        <taxon>Darwinula</taxon>
    </lineage>
</organism>
<name>A0A7R9A3C4_9CRUS</name>
<keyword evidence="6" id="KW-1185">Reference proteome</keyword>
<dbReference type="InterPro" id="IPR001212">
    <property type="entry name" value="Somatomedin_B_dom"/>
</dbReference>
<dbReference type="Pfam" id="PF00112">
    <property type="entry name" value="Peptidase_C1"/>
    <property type="match status" value="1"/>
</dbReference>
<dbReference type="GO" id="GO:0006508">
    <property type="term" value="P:proteolysis"/>
    <property type="evidence" value="ECO:0007669"/>
    <property type="project" value="InterPro"/>
</dbReference>
<dbReference type="InterPro" id="IPR025660">
    <property type="entry name" value="Pept_his_AS"/>
</dbReference>
<dbReference type="SMART" id="SM00645">
    <property type="entry name" value="Pept_C1"/>
    <property type="match status" value="1"/>
</dbReference>
<reference evidence="5" key="1">
    <citation type="submission" date="2020-11" db="EMBL/GenBank/DDBJ databases">
        <authorList>
            <person name="Tran Van P."/>
        </authorList>
    </citation>
    <scope>NUCLEOTIDE SEQUENCE</scope>
</reference>
<dbReference type="SUPFAM" id="SSF54001">
    <property type="entry name" value="Cysteine proteinases"/>
    <property type="match status" value="1"/>
</dbReference>
<dbReference type="PROSITE" id="PS50958">
    <property type="entry name" value="SMB_2"/>
    <property type="match status" value="1"/>
</dbReference>
<evidence type="ECO:0000313" key="5">
    <source>
        <dbReference type="EMBL" id="CAD7241768.1"/>
    </source>
</evidence>
<dbReference type="PRINTS" id="PR00705">
    <property type="entry name" value="PAPAIN"/>
</dbReference>
<dbReference type="EMBL" id="LR899691">
    <property type="protein sequence ID" value="CAD7241768.1"/>
    <property type="molecule type" value="Genomic_DNA"/>
</dbReference>
<dbReference type="Proteomes" id="UP000677054">
    <property type="component" value="Unassembled WGS sequence"/>
</dbReference>
<evidence type="ECO:0000256" key="3">
    <source>
        <dbReference type="SAM" id="SignalP"/>
    </source>
</evidence>
<sequence length="452" mass="51380">MSGLWWLFNVLAHLAWLCSGLVQVWDIPGDYCRTRSGGCCPGRIDQCSVPILRTLCYCDAFCDRRENPDCCPDYHEFCLGISKPATSPEPLQITGGSLKTISIVCSKCVAIPGDPRRTELICEQEACLIQPDLIEQVNRLELGWKASNYSDFWSKTLQEGLSLKLGTLEPERTVRNMFPILKIYERSSIPRSFDSRQKWGEWIQPVRDQGWCGASWAFSTTAVASDRRAIQSNGRFQDVLSVQHLVDCTPRKKEGCKGYYLDRAWNYMRKAGLTTEACYPYTSGLGGEIGTCKIPKSFWKNGIIQSSVPPCANQLARSQPPYKIKNVEYDIMHEIMTNGPVQGESPIMKIYSDFFMYRGGIYSATRLRPSQPTGFHAVRIVGWGEDYVNGSPKKYWLVANSWGPEWGENGFFRITRGVNECDIEMFVIGAWSDLRKRNKGSSRRRRHKNLVY</sequence>
<dbReference type="GO" id="GO:0008234">
    <property type="term" value="F:cysteine-type peptidase activity"/>
    <property type="evidence" value="ECO:0007669"/>
    <property type="project" value="InterPro"/>
</dbReference>
<dbReference type="PROSITE" id="PS00639">
    <property type="entry name" value="THIOL_PROTEASE_HIS"/>
    <property type="match status" value="1"/>
</dbReference>
<dbReference type="OrthoDB" id="3789175at2759"/>
<dbReference type="InterPro" id="IPR013128">
    <property type="entry name" value="Peptidase_C1A"/>
</dbReference>
<dbReference type="InterPro" id="IPR000668">
    <property type="entry name" value="Peptidase_C1A_C"/>
</dbReference>
<evidence type="ECO:0000256" key="1">
    <source>
        <dbReference type="ARBA" id="ARBA00008455"/>
    </source>
</evidence>
<feature type="domain" description="SMB" evidence="4">
    <location>
        <begin position="35"/>
        <end position="82"/>
    </location>
</feature>
<dbReference type="Gene3D" id="3.90.70.10">
    <property type="entry name" value="Cysteine proteinases"/>
    <property type="match status" value="1"/>
</dbReference>
<accession>A0A7R9A3C4</accession>
<evidence type="ECO:0000259" key="4">
    <source>
        <dbReference type="PROSITE" id="PS50958"/>
    </source>
</evidence>
<evidence type="ECO:0000313" key="6">
    <source>
        <dbReference type="Proteomes" id="UP000677054"/>
    </source>
</evidence>